<feature type="domain" description="BON" evidence="3">
    <location>
        <begin position="125"/>
        <end position="192"/>
    </location>
</feature>
<dbReference type="Gene3D" id="3.30.1340.30">
    <property type="match status" value="1"/>
</dbReference>
<evidence type="ECO:0000256" key="1">
    <source>
        <dbReference type="ARBA" id="ARBA00022729"/>
    </source>
</evidence>
<dbReference type="InterPro" id="IPR051686">
    <property type="entry name" value="Lipoprotein_DolP"/>
</dbReference>
<dbReference type="RefSeq" id="WP_150699242.1">
    <property type="nucleotide sequence ID" value="NZ_CABPRZ010000024.1"/>
</dbReference>
<dbReference type="AlphaFoldDB" id="A0A5E4YIW1"/>
<dbReference type="PANTHER" id="PTHR34606:SF4">
    <property type="entry name" value="OUTER MEMBRANE LIPOPROTEIN DOLP"/>
    <property type="match status" value="1"/>
</dbReference>
<dbReference type="Proteomes" id="UP000414233">
    <property type="component" value="Unassembled WGS sequence"/>
</dbReference>
<protein>
    <submittedName>
        <fullName evidence="4">BON domain protein</fullName>
    </submittedName>
</protein>
<dbReference type="InterPro" id="IPR007055">
    <property type="entry name" value="BON_dom"/>
</dbReference>
<evidence type="ECO:0000313" key="4">
    <source>
        <dbReference type="EMBL" id="VVE48786.1"/>
    </source>
</evidence>
<dbReference type="InterPro" id="IPR014004">
    <property type="entry name" value="Transpt-assoc_nodulatn_dom_bac"/>
</dbReference>
<gene>
    <name evidence="4" type="ORF">PTE30175_04461</name>
</gene>
<evidence type="ECO:0000256" key="2">
    <source>
        <dbReference type="SAM" id="MobiDB-lite"/>
    </source>
</evidence>
<feature type="region of interest" description="Disordered" evidence="2">
    <location>
        <begin position="197"/>
        <end position="255"/>
    </location>
</feature>
<keyword evidence="1" id="KW-0732">Signal</keyword>
<proteinExistence type="predicted"/>
<feature type="domain" description="BON" evidence="3">
    <location>
        <begin position="47"/>
        <end position="116"/>
    </location>
</feature>
<keyword evidence="5" id="KW-1185">Reference proteome</keyword>
<accession>A0A5E4YIW1</accession>
<dbReference type="PANTHER" id="PTHR34606">
    <property type="entry name" value="BON DOMAIN-CONTAINING PROTEIN"/>
    <property type="match status" value="1"/>
</dbReference>
<dbReference type="SMART" id="SM00749">
    <property type="entry name" value="BON"/>
    <property type="match status" value="2"/>
</dbReference>
<dbReference type="EMBL" id="CABPRZ010000024">
    <property type="protein sequence ID" value="VVE48786.1"/>
    <property type="molecule type" value="Genomic_DNA"/>
</dbReference>
<evidence type="ECO:0000259" key="3">
    <source>
        <dbReference type="PROSITE" id="PS50914"/>
    </source>
</evidence>
<feature type="compositionally biased region" description="Polar residues" evidence="2">
    <location>
        <begin position="218"/>
        <end position="232"/>
    </location>
</feature>
<evidence type="ECO:0000313" key="5">
    <source>
        <dbReference type="Proteomes" id="UP000414233"/>
    </source>
</evidence>
<reference evidence="4 5" key="1">
    <citation type="submission" date="2019-08" db="EMBL/GenBank/DDBJ databases">
        <authorList>
            <person name="Peeters C."/>
        </authorList>
    </citation>
    <scope>NUCLEOTIDE SEQUENCE [LARGE SCALE GENOMIC DNA]</scope>
    <source>
        <strain evidence="4 5">LMG 30175</strain>
    </source>
</reference>
<name>A0A5E4YIW1_9BURK</name>
<dbReference type="OrthoDB" id="5294487at2"/>
<dbReference type="PROSITE" id="PS51257">
    <property type="entry name" value="PROKAR_LIPOPROTEIN"/>
    <property type="match status" value="1"/>
</dbReference>
<dbReference type="Pfam" id="PF04972">
    <property type="entry name" value="BON"/>
    <property type="match status" value="2"/>
</dbReference>
<sequence length="255" mass="27004">MNLQRLIKPLCAGILVASTLAGCAPLILGGVAGGALVVTDRRTVGAQTDDREIQIRAETTIGKQLPDQAHVNVTSFNRRVLLTGEVPNQASKDRAEELVRQINNVRGIVNELVISGASSFGSRSNDAWITSKVKANLINTKELSANVFKVVTERGEVYLMGLVSEPEGKMAADVTSRVDGVQKVVKLYEYVRPDEAKRLSDEASKNPQPAPQEDAPVATTSPISTDTVTSKPLSGPAPISESPIKPGPAAGKASN</sequence>
<organism evidence="4 5">
    <name type="scientific">Pandoraea terrae</name>
    <dbReference type="NCBI Taxonomy" id="1537710"/>
    <lineage>
        <taxon>Bacteria</taxon>
        <taxon>Pseudomonadati</taxon>
        <taxon>Pseudomonadota</taxon>
        <taxon>Betaproteobacteria</taxon>
        <taxon>Burkholderiales</taxon>
        <taxon>Burkholderiaceae</taxon>
        <taxon>Pandoraea</taxon>
    </lineage>
</organism>
<dbReference type="PROSITE" id="PS50914">
    <property type="entry name" value="BON"/>
    <property type="match status" value="2"/>
</dbReference>